<feature type="transmembrane region" description="Helical" evidence="3">
    <location>
        <begin position="185"/>
        <end position="207"/>
    </location>
</feature>
<dbReference type="PANTHER" id="PTHR45138">
    <property type="entry name" value="REGULATORY COMPONENTS OF SENSORY TRANSDUCTION SYSTEM"/>
    <property type="match status" value="1"/>
</dbReference>
<comment type="catalytic activity">
    <reaction evidence="2">
        <text>2 GTP = 3',3'-c-di-GMP + 2 diphosphate</text>
        <dbReference type="Rhea" id="RHEA:24898"/>
        <dbReference type="ChEBI" id="CHEBI:33019"/>
        <dbReference type="ChEBI" id="CHEBI:37565"/>
        <dbReference type="ChEBI" id="CHEBI:58805"/>
        <dbReference type="EC" id="2.7.7.65"/>
    </reaction>
</comment>
<protein>
    <recommendedName>
        <fullName evidence="1">diguanylate cyclase</fullName>
        <ecNumber evidence="1">2.7.7.65</ecNumber>
    </recommendedName>
</protein>
<dbReference type="EMBL" id="JABFDB010000013">
    <property type="protein sequence ID" value="NYZ21745.1"/>
    <property type="molecule type" value="Genomic_DNA"/>
</dbReference>
<evidence type="ECO:0000256" key="1">
    <source>
        <dbReference type="ARBA" id="ARBA00012528"/>
    </source>
</evidence>
<keyword evidence="3" id="KW-1133">Transmembrane helix</keyword>
<dbReference type="NCBIfam" id="TIGR00254">
    <property type="entry name" value="GGDEF"/>
    <property type="match status" value="1"/>
</dbReference>
<dbReference type="InterPro" id="IPR029787">
    <property type="entry name" value="Nucleotide_cyclase"/>
</dbReference>
<feature type="transmembrane region" description="Helical" evidence="3">
    <location>
        <begin position="120"/>
        <end position="140"/>
    </location>
</feature>
<dbReference type="SMART" id="SM00267">
    <property type="entry name" value="GGDEF"/>
    <property type="match status" value="1"/>
</dbReference>
<feature type="transmembrane region" description="Helical" evidence="3">
    <location>
        <begin position="152"/>
        <end position="173"/>
    </location>
</feature>
<dbReference type="Gene3D" id="3.30.70.270">
    <property type="match status" value="1"/>
</dbReference>
<evidence type="ECO:0000313" key="5">
    <source>
        <dbReference type="EMBL" id="NYZ21745.1"/>
    </source>
</evidence>
<sequence length="397" mass="42133">MLDTLTVALLVVLSAAMVAVGCAVSWLYHRSFLPLRDWAVSSTLAPVAMLLLAFHEADSAAPVALAAHIIVFMAFATSWSAVSRLVGRPPPVTACAVAAALYLPAITVAIVVIPDFEKQMAVTSFLAVAMAGGMGGDLLLDPQLRRRRSGQAMILLFGQFAVFSLVRGLLLMVEEGRPLAMGVLRPLAFVEVMIFVLGGGLYMIVMAHERTVSRLRRLADRDELTGLLNRRAFLHAAEGAAERARHGGDQLALVLLDLDHFKRINDEHGHLTGDRALRLAADTVTAALRTADAVGRYGGEEFCLLLPGADARTAETIAERIRCSIAAVRIDTSGGPLHLTASFGVAALGPDVSTVHELLVQADAALYAAKEQGRDRVVVAPAGNTGAALTQQLVTEP</sequence>
<feature type="domain" description="GGDEF" evidence="4">
    <location>
        <begin position="249"/>
        <end position="382"/>
    </location>
</feature>
<dbReference type="InterPro" id="IPR043128">
    <property type="entry name" value="Rev_trsase/Diguanyl_cyclase"/>
</dbReference>
<dbReference type="Pfam" id="PF00990">
    <property type="entry name" value="GGDEF"/>
    <property type="match status" value="1"/>
</dbReference>
<dbReference type="RefSeq" id="WP_180283519.1">
    <property type="nucleotide sequence ID" value="NZ_JABFDB010000013.1"/>
</dbReference>
<proteinExistence type="predicted"/>
<feature type="transmembrane region" description="Helical" evidence="3">
    <location>
        <begin position="6"/>
        <end position="28"/>
    </location>
</feature>
<keyword evidence="6" id="KW-1185">Reference proteome</keyword>
<dbReference type="SUPFAM" id="SSF55073">
    <property type="entry name" value="Nucleotide cyclase"/>
    <property type="match status" value="1"/>
</dbReference>
<evidence type="ECO:0000256" key="3">
    <source>
        <dbReference type="SAM" id="Phobius"/>
    </source>
</evidence>
<reference evidence="5 6" key="1">
    <citation type="submission" date="2020-05" db="EMBL/GenBank/DDBJ databases">
        <title>Azospirillum oleiclasticum sp. nov, a nitrogen-fixing and heavy crude oil-emulsifying bacterium isolated from the crude oil of Yumen Oilfield.</title>
        <authorList>
            <person name="Wu D."/>
            <person name="Cai M."/>
            <person name="Zhang X."/>
        </authorList>
    </citation>
    <scope>NUCLEOTIDE SEQUENCE [LARGE SCALE GENOMIC DNA]</scope>
    <source>
        <strain evidence="5 6">ROY-1-1-2</strain>
    </source>
</reference>
<dbReference type="InterPro" id="IPR050469">
    <property type="entry name" value="Diguanylate_Cyclase"/>
</dbReference>
<gene>
    <name evidence="5" type="ORF">HND93_18685</name>
</gene>
<dbReference type="PROSITE" id="PS50887">
    <property type="entry name" value="GGDEF"/>
    <property type="match status" value="1"/>
</dbReference>
<name>A0ABX2TD76_9PROT</name>
<keyword evidence="3" id="KW-0812">Transmembrane</keyword>
<dbReference type="InterPro" id="IPR000160">
    <property type="entry name" value="GGDEF_dom"/>
</dbReference>
<evidence type="ECO:0000259" key="4">
    <source>
        <dbReference type="PROSITE" id="PS50887"/>
    </source>
</evidence>
<feature type="transmembrane region" description="Helical" evidence="3">
    <location>
        <begin position="60"/>
        <end position="82"/>
    </location>
</feature>
<feature type="transmembrane region" description="Helical" evidence="3">
    <location>
        <begin position="94"/>
        <end position="114"/>
    </location>
</feature>
<keyword evidence="3" id="KW-0472">Membrane</keyword>
<accession>A0ABX2TD76</accession>
<evidence type="ECO:0000256" key="2">
    <source>
        <dbReference type="ARBA" id="ARBA00034247"/>
    </source>
</evidence>
<dbReference type="EC" id="2.7.7.65" evidence="1"/>
<evidence type="ECO:0000313" key="6">
    <source>
        <dbReference type="Proteomes" id="UP000584642"/>
    </source>
</evidence>
<dbReference type="Proteomes" id="UP000584642">
    <property type="component" value="Unassembled WGS sequence"/>
</dbReference>
<dbReference type="CDD" id="cd01949">
    <property type="entry name" value="GGDEF"/>
    <property type="match status" value="1"/>
</dbReference>
<comment type="caution">
    <text evidence="5">The sequence shown here is derived from an EMBL/GenBank/DDBJ whole genome shotgun (WGS) entry which is preliminary data.</text>
</comment>
<organism evidence="5 6">
    <name type="scientific">Azospirillum oleiclasticum</name>
    <dbReference type="NCBI Taxonomy" id="2735135"/>
    <lineage>
        <taxon>Bacteria</taxon>
        <taxon>Pseudomonadati</taxon>
        <taxon>Pseudomonadota</taxon>
        <taxon>Alphaproteobacteria</taxon>
        <taxon>Rhodospirillales</taxon>
        <taxon>Azospirillaceae</taxon>
        <taxon>Azospirillum</taxon>
    </lineage>
</organism>
<dbReference type="PANTHER" id="PTHR45138:SF9">
    <property type="entry name" value="DIGUANYLATE CYCLASE DGCM-RELATED"/>
    <property type="match status" value="1"/>
</dbReference>